<dbReference type="HAMAP" id="MF_00227">
    <property type="entry name" value="RNase_P"/>
    <property type="match status" value="1"/>
</dbReference>
<accession>A0A2J0Q6T1</accession>
<evidence type="ECO:0000256" key="7">
    <source>
        <dbReference type="NCBIfam" id="TIGR00188"/>
    </source>
</evidence>
<organism evidence="8 9">
    <name type="scientific">Candidatus Yanofskybacteria bacterium CG10_big_fil_rev_8_21_14_0_10_36_16</name>
    <dbReference type="NCBI Taxonomy" id="1975096"/>
    <lineage>
        <taxon>Bacteria</taxon>
        <taxon>Candidatus Yanofskyibacteriota</taxon>
    </lineage>
</organism>
<protein>
    <recommendedName>
        <fullName evidence="6 7">Ribonuclease P protein component</fullName>
        <shortName evidence="6">RNase P protein</shortName>
        <shortName evidence="6">RNaseP protein</shortName>
        <ecNumber evidence="6 7">3.1.26.5</ecNumber>
    </recommendedName>
    <alternativeName>
        <fullName evidence="6">Protein C5</fullName>
    </alternativeName>
</protein>
<keyword evidence="1 6" id="KW-0819">tRNA processing</keyword>
<evidence type="ECO:0000256" key="4">
    <source>
        <dbReference type="ARBA" id="ARBA00022801"/>
    </source>
</evidence>
<dbReference type="NCBIfam" id="TIGR00188">
    <property type="entry name" value="rnpA"/>
    <property type="match status" value="1"/>
</dbReference>
<evidence type="ECO:0000256" key="2">
    <source>
        <dbReference type="ARBA" id="ARBA00022722"/>
    </source>
</evidence>
<dbReference type="GO" id="GO:0004526">
    <property type="term" value="F:ribonuclease P activity"/>
    <property type="evidence" value="ECO:0007669"/>
    <property type="project" value="UniProtKB-UniRule"/>
</dbReference>
<comment type="similarity">
    <text evidence="6">Belongs to the RnpA family.</text>
</comment>
<keyword evidence="2 6" id="KW-0540">Nuclease</keyword>
<dbReference type="Proteomes" id="UP000228496">
    <property type="component" value="Unassembled WGS sequence"/>
</dbReference>
<dbReference type="EMBL" id="PCXQ01000007">
    <property type="protein sequence ID" value="PJE50396.1"/>
    <property type="molecule type" value="Genomic_DNA"/>
</dbReference>
<keyword evidence="5 6" id="KW-0694">RNA-binding</keyword>
<sequence>MSLPINLRLKKNSDFQKVIKNGKSVNGEFLFIKFVKNELDHSRFGIVVSSKVSSKATARNKIKRRISESISPIYKKQKTNLDIVVISIPRILEKTQKEIKSKLDEILNKVFSQYKK</sequence>
<evidence type="ECO:0000256" key="6">
    <source>
        <dbReference type="HAMAP-Rule" id="MF_00227"/>
    </source>
</evidence>
<comment type="catalytic activity">
    <reaction evidence="6">
        <text>Endonucleolytic cleavage of RNA, removing 5'-extranucleotides from tRNA precursor.</text>
        <dbReference type="EC" id="3.1.26.5"/>
    </reaction>
</comment>
<comment type="caution">
    <text evidence="8">The sequence shown here is derived from an EMBL/GenBank/DDBJ whole genome shotgun (WGS) entry which is preliminary data.</text>
</comment>
<dbReference type="GO" id="GO:0030677">
    <property type="term" value="C:ribonuclease P complex"/>
    <property type="evidence" value="ECO:0007669"/>
    <property type="project" value="TreeGrafter"/>
</dbReference>
<name>A0A2J0Q6T1_9BACT</name>
<comment type="subunit">
    <text evidence="6">Consists of a catalytic RNA component (M1 or rnpB) and a protein subunit.</text>
</comment>
<dbReference type="GO" id="GO:0000049">
    <property type="term" value="F:tRNA binding"/>
    <property type="evidence" value="ECO:0007669"/>
    <property type="project" value="UniProtKB-UniRule"/>
</dbReference>
<evidence type="ECO:0000313" key="8">
    <source>
        <dbReference type="EMBL" id="PJE50396.1"/>
    </source>
</evidence>
<dbReference type="Pfam" id="PF00825">
    <property type="entry name" value="Ribonuclease_P"/>
    <property type="match status" value="1"/>
</dbReference>
<dbReference type="EC" id="3.1.26.5" evidence="6 7"/>
<keyword evidence="4 6" id="KW-0378">Hydrolase</keyword>
<keyword evidence="3 6" id="KW-0255">Endonuclease</keyword>
<gene>
    <name evidence="6 8" type="primary">rnpA</name>
    <name evidence="8" type="ORF">COV29_04480</name>
</gene>
<dbReference type="PANTHER" id="PTHR33992:SF1">
    <property type="entry name" value="RIBONUCLEASE P PROTEIN COMPONENT"/>
    <property type="match status" value="1"/>
</dbReference>
<proteinExistence type="inferred from homology"/>
<dbReference type="InterPro" id="IPR000100">
    <property type="entry name" value="RNase_P"/>
</dbReference>
<dbReference type="GO" id="GO:0001682">
    <property type="term" value="P:tRNA 5'-leader removal"/>
    <property type="evidence" value="ECO:0007669"/>
    <property type="project" value="UniProtKB-UniRule"/>
</dbReference>
<dbReference type="PANTHER" id="PTHR33992">
    <property type="entry name" value="RIBONUCLEASE P PROTEIN COMPONENT"/>
    <property type="match status" value="1"/>
</dbReference>
<evidence type="ECO:0000256" key="3">
    <source>
        <dbReference type="ARBA" id="ARBA00022759"/>
    </source>
</evidence>
<evidence type="ECO:0000313" key="9">
    <source>
        <dbReference type="Proteomes" id="UP000228496"/>
    </source>
</evidence>
<dbReference type="SUPFAM" id="SSF54211">
    <property type="entry name" value="Ribosomal protein S5 domain 2-like"/>
    <property type="match status" value="1"/>
</dbReference>
<dbReference type="AlphaFoldDB" id="A0A2J0Q6T1"/>
<reference evidence="8 9" key="1">
    <citation type="submission" date="2017-09" db="EMBL/GenBank/DDBJ databases">
        <title>Depth-based differentiation of microbial function through sediment-hosted aquifers and enrichment of novel symbionts in the deep terrestrial subsurface.</title>
        <authorList>
            <person name="Probst A.J."/>
            <person name="Ladd B."/>
            <person name="Jarett J.K."/>
            <person name="Geller-Mcgrath D.E."/>
            <person name="Sieber C.M."/>
            <person name="Emerson J.B."/>
            <person name="Anantharaman K."/>
            <person name="Thomas B.C."/>
            <person name="Malmstrom R."/>
            <person name="Stieglmeier M."/>
            <person name="Klingl A."/>
            <person name="Woyke T."/>
            <person name="Ryan C.M."/>
            <person name="Banfield J.F."/>
        </authorList>
    </citation>
    <scope>NUCLEOTIDE SEQUENCE [LARGE SCALE GENOMIC DNA]</scope>
    <source>
        <strain evidence="8">CG10_big_fil_rev_8_21_14_0_10_36_16</strain>
    </source>
</reference>
<comment type="function">
    <text evidence="6">RNaseP catalyzes the removal of the 5'-leader sequence from pre-tRNA to produce the mature 5'-terminus. It can also cleave other RNA substrates such as 4.5S RNA. The protein component plays an auxiliary but essential role in vivo by binding to the 5'-leader sequence and broadening the substrate specificity of the ribozyme.</text>
</comment>
<dbReference type="GO" id="GO:0042781">
    <property type="term" value="F:3'-tRNA processing endoribonuclease activity"/>
    <property type="evidence" value="ECO:0007669"/>
    <property type="project" value="TreeGrafter"/>
</dbReference>
<dbReference type="Gene3D" id="3.30.230.10">
    <property type="match status" value="1"/>
</dbReference>
<evidence type="ECO:0000256" key="1">
    <source>
        <dbReference type="ARBA" id="ARBA00022694"/>
    </source>
</evidence>
<evidence type="ECO:0000256" key="5">
    <source>
        <dbReference type="ARBA" id="ARBA00022884"/>
    </source>
</evidence>
<dbReference type="InterPro" id="IPR014721">
    <property type="entry name" value="Ribsml_uS5_D2-typ_fold_subgr"/>
</dbReference>
<dbReference type="InterPro" id="IPR020568">
    <property type="entry name" value="Ribosomal_Su5_D2-typ_SF"/>
</dbReference>